<dbReference type="NCBIfam" id="TIGR00092">
    <property type="entry name" value="redox-regulated ATPase YchF"/>
    <property type="match status" value="1"/>
</dbReference>
<dbReference type="Proteomes" id="UP000037386">
    <property type="component" value="Unassembled WGS sequence"/>
</dbReference>
<dbReference type="InterPro" id="IPR012676">
    <property type="entry name" value="TGS-like"/>
</dbReference>
<evidence type="ECO:0000259" key="8">
    <source>
        <dbReference type="PROSITE" id="PS51880"/>
    </source>
</evidence>
<comment type="cofactor">
    <cofactor evidence="1">
        <name>Mg(2+)</name>
        <dbReference type="ChEBI" id="CHEBI:18420"/>
    </cofactor>
</comment>
<dbReference type="GO" id="GO:0046872">
    <property type="term" value="F:metal ion binding"/>
    <property type="evidence" value="ECO:0007669"/>
    <property type="project" value="UniProtKB-KW"/>
</dbReference>
<dbReference type="InterPro" id="IPR023192">
    <property type="entry name" value="TGS-like_dom_sf"/>
</dbReference>
<accession>A0A0M1N0N1</accession>
<dbReference type="FunFam" id="1.10.150.300:FF:000004">
    <property type="entry name" value="Ribosome-binding ATPase YchF"/>
    <property type="match status" value="1"/>
</dbReference>
<dbReference type="InterPro" id="IPR012675">
    <property type="entry name" value="Beta-grasp_dom_sf"/>
</dbReference>
<dbReference type="GO" id="GO:0005525">
    <property type="term" value="F:GTP binding"/>
    <property type="evidence" value="ECO:0007669"/>
    <property type="project" value="InterPro"/>
</dbReference>
<dbReference type="Gene3D" id="3.10.20.30">
    <property type="match status" value="1"/>
</dbReference>
<dbReference type="PANTHER" id="PTHR23305">
    <property type="entry name" value="OBG GTPASE FAMILY"/>
    <property type="match status" value="1"/>
</dbReference>
<dbReference type="Gene3D" id="1.10.150.300">
    <property type="entry name" value="TGS-like domain"/>
    <property type="match status" value="1"/>
</dbReference>
<dbReference type="AlphaFoldDB" id="A0A0M1N0N1"/>
<dbReference type="HAMAP" id="MF_00944">
    <property type="entry name" value="YchF_OLA1_ATPase"/>
    <property type="match status" value="1"/>
</dbReference>
<dbReference type="PANTHER" id="PTHR23305:SF18">
    <property type="entry name" value="OBG-TYPE G DOMAIN-CONTAINING PROTEIN"/>
    <property type="match status" value="1"/>
</dbReference>
<dbReference type="SUPFAM" id="SSF81271">
    <property type="entry name" value="TGS-like"/>
    <property type="match status" value="1"/>
</dbReference>
<evidence type="ECO:0000313" key="9">
    <source>
        <dbReference type="EMBL" id="KOR75718.1"/>
    </source>
</evidence>
<evidence type="ECO:0000256" key="5">
    <source>
        <dbReference type="ARBA" id="ARBA00022842"/>
    </source>
</evidence>
<evidence type="ECO:0000256" key="4">
    <source>
        <dbReference type="ARBA" id="ARBA00022840"/>
    </source>
</evidence>
<dbReference type="InterPro" id="IPR031167">
    <property type="entry name" value="G_OBG"/>
</dbReference>
<dbReference type="PROSITE" id="PS51880">
    <property type="entry name" value="TGS"/>
    <property type="match status" value="1"/>
</dbReference>
<evidence type="ECO:0000256" key="2">
    <source>
        <dbReference type="ARBA" id="ARBA00022723"/>
    </source>
</evidence>
<dbReference type="Pfam" id="PF01926">
    <property type="entry name" value="MMR_HSR1"/>
    <property type="match status" value="1"/>
</dbReference>
<name>A0A0M1N0N1_9MOLU</name>
<evidence type="ECO:0000256" key="6">
    <source>
        <dbReference type="HAMAP-Rule" id="MF_00944"/>
    </source>
</evidence>
<comment type="similarity">
    <text evidence="6">Belongs to the TRAFAC class OBG-HflX-like GTPase superfamily. OBG GTPase family. YchF/OLA1 subfamily.</text>
</comment>
<keyword evidence="5" id="KW-0460">Magnesium</keyword>
<evidence type="ECO:0000313" key="10">
    <source>
        <dbReference type="Proteomes" id="UP000037386"/>
    </source>
</evidence>
<evidence type="ECO:0000256" key="3">
    <source>
        <dbReference type="ARBA" id="ARBA00022741"/>
    </source>
</evidence>
<comment type="function">
    <text evidence="6">ATPase that binds to both the 70S ribosome and the 50S ribosomal subunit in a nucleotide-independent manner.</text>
</comment>
<evidence type="ECO:0000259" key="7">
    <source>
        <dbReference type="PROSITE" id="PS51710"/>
    </source>
</evidence>
<organism evidence="9 10">
    <name type="scientific">Candidatus Phytoplasma pruni</name>
    <dbReference type="NCBI Taxonomy" id="479893"/>
    <lineage>
        <taxon>Bacteria</taxon>
        <taxon>Bacillati</taxon>
        <taxon>Mycoplasmatota</taxon>
        <taxon>Mollicutes</taxon>
        <taxon>Acholeplasmatales</taxon>
        <taxon>Acholeplasmataceae</taxon>
        <taxon>Candidatus Phytoplasma</taxon>
        <taxon>16SrIII (X-disease group)</taxon>
    </lineage>
</organism>
<proteinExistence type="inferred from homology"/>
<dbReference type="EMBL" id="LHCF01000001">
    <property type="protein sequence ID" value="KOR75718.1"/>
    <property type="molecule type" value="Genomic_DNA"/>
</dbReference>
<dbReference type="RefSeq" id="WP_053521268.1">
    <property type="nucleotide sequence ID" value="NZ_LHCF01000001.1"/>
</dbReference>
<dbReference type="PRINTS" id="PR00326">
    <property type="entry name" value="GTP1OBG"/>
</dbReference>
<protein>
    <recommendedName>
        <fullName evidence="6">Ribosome-binding ATPase YchF</fullName>
    </recommendedName>
</protein>
<dbReference type="GO" id="GO:0005737">
    <property type="term" value="C:cytoplasm"/>
    <property type="evidence" value="ECO:0007669"/>
    <property type="project" value="TreeGrafter"/>
</dbReference>
<keyword evidence="2" id="KW-0479">Metal-binding</keyword>
<gene>
    <name evidence="6" type="primary">ychF</name>
    <name evidence="9" type="ORF">CPX_001278</name>
</gene>
<sequence>MKVGIVGLPNVGKSTLFNVLTNMNILEANYPFATIDPNVGIVPIPDQRLNHLASLFQSQKIIPTQIEFIDIAGLVEGASKGEGLGNKFLGHIRNVDTICHVVKCFEDPNIMHVRDHINPIEESNIIETELILSDLEQIEKRLAKINKQKKAKKDKETLQEQELLTRIKEHLENEKPVTELQFTSEEQLIIKNFNLLSLKPMMYIGNFHEKDLKDLDQNPFFQAMMTYSQNQNRQFVPLSILLEKELAALEETDRQSFLQEYNLKESALQNVIQQSYQLLGLETYFTTGKDETKAWSFAKGSTAPQCARLIHTDFERGFIRAEVYNYQDIQTLTSLTKIKENGKLRLEGKNYLVQDGDIIVFHFNV</sequence>
<dbReference type="PROSITE" id="PS51710">
    <property type="entry name" value="G_OBG"/>
    <property type="match status" value="1"/>
</dbReference>
<dbReference type="Gene3D" id="3.40.50.300">
    <property type="entry name" value="P-loop containing nucleotide triphosphate hydrolases"/>
    <property type="match status" value="1"/>
</dbReference>
<dbReference type="PIRSF" id="PIRSF006641">
    <property type="entry name" value="CHP00092"/>
    <property type="match status" value="1"/>
</dbReference>
<dbReference type="InterPro" id="IPR027417">
    <property type="entry name" value="P-loop_NTPase"/>
</dbReference>
<keyword evidence="4 6" id="KW-0067">ATP-binding</keyword>
<dbReference type="GO" id="GO:0016887">
    <property type="term" value="F:ATP hydrolysis activity"/>
    <property type="evidence" value="ECO:0007669"/>
    <property type="project" value="UniProtKB-UniRule"/>
</dbReference>
<dbReference type="Pfam" id="PF06071">
    <property type="entry name" value="YchF-GTPase_C"/>
    <property type="match status" value="1"/>
</dbReference>
<dbReference type="FunFam" id="3.10.20.30:FF:000001">
    <property type="entry name" value="Ribosome-binding ATPase YchF"/>
    <property type="match status" value="1"/>
</dbReference>
<evidence type="ECO:0000256" key="1">
    <source>
        <dbReference type="ARBA" id="ARBA00001946"/>
    </source>
</evidence>
<feature type="domain" description="TGS" evidence="8">
    <location>
        <begin position="280"/>
        <end position="363"/>
    </location>
</feature>
<keyword evidence="3 6" id="KW-0547">Nucleotide-binding</keyword>
<dbReference type="InterPro" id="IPR013029">
    <property type="entry name" value="YchF_C"/>
</dbReference>
<feature type="binding site" evidence="6">
    <location>
        <begin position="10"/>
        <end position="15"/>
    </location>
    <ligand>
        <name>ATP</name>
        <dbReference type="ChEBI" id="CHEBI:30616"/>
    </ligand>
</feature>
<reference evidence="10" key="1">
    <citation type="submission" date="2015-05" db="EMBL/GenBank/DDBJ databases">
        <title>Draft genome sequence of 'Candidatus Phytoplasma Pruni' strain CX, a plant pathogenic bacterium.</title>
        <authorList>
            <person name="Lee I.-M."/>
            <person name="Bottner-Parker K.D."/>
            <person name="Shao J."/>
            <person name="Gundersen-Rindal D.E."/>
            <person name="Zhao Y."/>
            <person name="Davis R.E."/>
        </authorList>
    </citation>
    <scope>NUCLEOTIDE SEQUENCE [LARGE SCALE GENOMIC DNA]</scope>
    <source>
        <strain evidence="10">CX</strain>
    </source>
</reference>
<dbReference type="CDD" id="cd01900">
    <property type="entry name" value="YchF"/>
    <property type="match status" value="1"/>
</dbReference>
<feature type="domain" description="OBG-type G" evidence="7">
    <location>
        <begin position="1"/>
        <end position="258"/>
    </location>
</feature>
<dbReference type="InterPro" id="IPR004396">
    <property type="entry name" value="ATPase_YchF/OLA1"/>
</dbReference>
<dbReference type="GO" id="GO:0005524">
    <property type="term" value="F:ATP binding"/>
    <property type="evidence" value="ECO:0007669"/>
    <property type="project" value="UniProtKB-UniRule"/>
</dbReference>
<dbReference type="InterPro" id="IPR006073">
    <property type="entry name" value="GTP-bd"/>
</dbReference>
<dbReference type="OrthoDB" id="9807318at2"/>
<comment type="caution">
    <text evidence="9">The sequence shown here is derived from an EMBL/GenBank/DDBJ whole genome shotgun (WGS) entry which is preliminary data.</text>
</comment>
<dbReference type="PATRIC" id="fig|479893.3.peg.54"/>
<dbReference type="STRING" id="479893.CPX_001278"/>
<dbReference type="SUPFAM" id="SSF52540">
    <property type="entry name" value="P-loop containing nucleoside triphosphate hydrolases"/>
    <property type="match status" value="1"/>
</dbReference>
<dbReference type="InterPro" id="IPR041706">
    <property type="entry name" value="YchF_N"/>
</dbReference>
<dbReference type="InterPro" id="IPR004095">
    <property type="entry name" value="TGS"/>
</dbReference>
<dbReference type="GO" id="GO:0043023">
    <property type="term" value="F:ribosomal large subunit binding"/>
    <property type="evidence" value="ECO:0007669"/>
    <property type="project" value="UniProtKB-UniRule"/>
</dbReference>